<dbReference type="InterPro" id="IPR011991">
    <property type="entry name" value="ArsR-like_HTH"/>
</dbReference>
<keyword evidence="1" id="KW-0805">Transcription regulation</keyword>
<organism evidence="5">
    <name type="scientific">marine sediment metagenome</name>
    <dbReference type="NCBI Taxonomy" id="412755"/>
    <lineage>
        <taxon>unclassified sequences</taxon>
        <taxon>metagenomes</taxon>
        <taxon>ecological metagenomes</taxon>
    </lineage>
</organism>
<dbReference type="InterPro" id="IPR036388">
    <property type="entry name" value="WH-like_DNA-bd_sf"/>
</dbReference>
<feature type="non-terminal residue" evidence="5">
    <location>
        <position position="137"/>
    </location>
</feature>
<dbReference type="Pfam" id="PF13412">
    <property type="entry name" value="HTH_24"/>
    <property type="match status" value="1"/>
</dbReference>
<evidence type="ECO:0000259" key="4">
    <source>
        <dbReference type="PROSITE" id="PS50956"/>
    </source>
</evidence>
<evidence type="ECO:0000256" key="2">
    <source>
        <dbReference type="ARBA" id="ARBA00023125"/>
    </source>
</evidence>
<keyword evidence="3" id="KW-0804">Transcription</keyword>
<dbReference type="Gene3D" id="1.10.10.10">
    <property type="entry name" value="Winged helix-like DNA-binding domain superfamily/Winged helix DNA-binding domain"/>
    <property type="match status" value="1"/>
</dbReference>
<dbReference type="CDD" id="cd00090">
    <property type="entry name" value="HTH_ARSR"/>
    <property type="match status" value="1"/>
</dbReference>
<keyword evidence="2" id="KW-0238">DNA-binding</keyword>
<evidence type="ECO:0000256" key="1">
    <source>
        <dbReference type="ARBA" id="ARBA00023015"/>
    </source>
</evidence>
<dbReference type="InterPro" id="IPR050684">
    <property type="entry name" value="HTH-Siroheme_Decarb"/>
</dbReference>
<dbReference type="PROSITE" id="PS50956">
    <property type="entry name" value="HTH_ASNC_2"/>
    <property type="match status" value="1"/>
</dbReference>
<dbReference type="GO" id="GO:0043565">
    <property type="term" value="F:sequence-specific DNA binding"/>
    <property type="evidence" value="ECO:0007669"/>
    <property type="project" value="InterPro"/>
</dbReference>
<comment type="caution">
    <text evidence="5">The sequence shown here is derived from an EMBL/GenBank/DDBJ whole genome shotgun (WGS) entry which is preliminary data.</text>
</comment>
<dbReference type="InterPro" id="IPR019888">
    <property type="entry name" value="Tscrpt_reg_AsnC-like"/>
</dbReference>
<dbReference type="InterPro" id="IPR000485">
    <property type="entry name" value="AsnC-type_HTH_dom"/>
</dbReference>
<dbReference type="EMBL" id="LAZR01036366">
    <property type="protein sequence ID" value="KKL25041.1"/>
    <property type="molecule type" value="Genomic_DNA"/>
</dbReference>
<dbReference type="PANTHER" id="PTHR43413:SF6">
    <property type="entry name" value="REGULATORY PROTEIN ASNC"/>
    <property type="match status" value="1"/>
</dbReference>
<evidence type="ECO:0000256" key="3">
    <source>
        <dbReference type="ARBA" id="ARBA00023163"/>
    </source>
</evidence>
<dbReference type="SUPFAM" id="SSF46785">
    <property type="entry name" value="Winged helix' DNA-binding domain"/>
    <property type="match status" value="1"/>
</dbReference>
<dbReference type="PRINTS" id="PR00033">
    <property type="entry name" value="HTHASNC"/>
</dbReference>
<dbReference type="SMART" id="SM00344">
    <property type="entry name" value="HTH_ASNC"/>
    <property type="match status" value="1"/>
</dbReference>
<reference evidence="5" key="1">
    <citation type="journal article" date="2015" name="Nature">
        <title>Complex archaea that bridge the gap between prokaryotes and eukaryotes.</title>
        <authorList>
            <person name="Spang A."/>
            <person name="Saw J.H."/>
            <person name="Jorgensen S.L."/>
            <person name="Zaremba-Niedzwiedzka K."/>
            <person name="Martijn J."/>
            <person name="Lind A.E."/>
            <person name="van Eijk R."/>
            <person name="Schleper C."/>
            <person name="Guy L."/>
            <person name="Ettema T.J."/>
        </authorList>
    </citation>
    <scope>NUCLEOTIDE SEQUENCE</scope>
</reference>
<proteinExistence type="predicted"/>
<accession>A0A0F9E555</accession>
<feature type="domain" description="HTH asnC-type" evidence="4">
    <location>
        <begin position="19"/>
        <end position="79"/>
    </location>
</feature>
<name>A0A0F9E555_9ZZZZ</name>
<protein>
    <recommendedName>
        <fullName evidence="4">HTH asnC-type domain-containing protein</fullName>
    </recommendedName>
</protein>
<dbReference type="PANTHER" id="PTHR43413">
    <property type="entry name" value="TRANSCRIPTIONAL REGULATOR, ASNC FAMILY"/>
    <property type="match status" value="1"/>
</dbReference>
<gene>
    <name evidence="5" type="ORF">LCGC14_2409300</name>
</gene>
<dbReference type="AlphaFoldDB" id="A0A0F9E555"/>
<dbReference type="InterPro" id="IPR036390">
    <property type="entry name" value="WH_DNA-bd_sf"/>
</dbReference>
<evidence type="ECO:0000313" key="5">
    <source>
        <dbReference type="EMBL" id="KKL25041.1"/>
    </source>
</evidence>
<sequence length="137" mass="15657">MEEQSMEISYNLGAGILKMDDIDKKIITLIQEDPRMSHSKIAKMIKKSQPTVGIRIKKLRESGILKIQPGINFKNAVITLVVVHLRTKNPQNLFEMVKHCPFMLNAFNLSGKYNISVFLASSDIRQLYDVVNNHFRA</sequence>